<evidence type="ECO:0000256" key="3">
    <source>
        <dbReference type="ARBA" id="ARBA00022452"/>
    </source>
</evidence>
<dbReference type="CDD" id="cd01347">
    <property type="entry name" value="ligand_gated_channel"/>
    <property type="match status" value="1"/>
</dbReference>
<dbReference type="Gene3D" id="2.40.170.20">
    <property type="entry name" value="TonB-dependent receptor, beta-barrel domain"/>
    <property type="match status" value="1"/>
</dbReference>
<dbReference type="PANTHER" id="PTHR30069:SF49">
    <property type="entry name" value="OUTER MEMBRANE PROTEIN C"/>
    <property type="match status" value="1"/>
</dbReference>
<accession>A0ABS7E619</accession>
<keyword evidence="2 8" id="KW-0813">Transport</keyword>
<protein>
    <submittedName>
        <fullName evidence="13">TonB-dependent copper receptor</fullName>
    </submittedName>
</protein>
<evidence type="ECO:0000256" key="10">
    <source>
        <dbReference type="SAM" id="SignalP"/>
    </source>
</evidence>
<evidence type="ECO:0000256" key="9">
    <source>
        <dbReference type="RuleBase" id="RU003357"/>
    </source>
</evidence>
<feature type="domain" description="TonB-dependent receptor plug" evidence="12">
    <location>
        <begin position="69"/>
        <end position="151"/>
    </location>
</feature>
<keyword evidence="7 8" id="KW-0998">Cell outer membrane</keyword>
<comment type="similarity">
    <text evidence="8 9">Belongs to the TonB-dependent receptor family.</text>
</comment>
<keyword evidence="10" id="KW-0732">Signal</keyword>
<name>A0ABS7E619_9GAMM</name>
<evidence type="ECO:0000256" key="2">
    <source>
        <dbReference type="ARBA" id="ARBA00022448"/>
    </source>
</evidence>
<evidence type="ECO:0000256" key="7">
    <source>
        <dbReference type="ARBA" id="ARBA00023237"/>
    </source>
</evidence>
<organism evidence="13 14">
    <name type="scientific">Shewanella nanhaiensis</name>
    <dbReference type="NCBI Taxonomy" id="2864872"/>
    <lineage>
        <taxon>Bacteria</taxon>
        <taxon>Pseudomonadati</taxon>
        <taxon>Pseudomonadota</taxon>
        <taxon>Gammaproteobacteria</taxon>
        <taxon>Alteromonadales</taxon>
        <taxon>Shewanellaceae</taxon>
        <taxon>Shewanella</taxon>
    </lineage>
</organism>
<sequence length="666" mass="73156">MNRHKQILTSIFTASSCILSPFSTFADTQGCEQDSCDEHIVVTGELMREPAKVFTDPKKPRLPLPAYDGAGFLKTIPGFSIGRKGGAGGDPSLRGLGGSRLSIVDDGQHVYGTCGGRMDPPTAYIYPEAYDNITVIKGPQTVKYGPVGSTGTVLFEKDRHSFSEQDMEGRASITGGSADRRDYLVELKAGDEKHYLDLDINQSSSDHYQDGSGNSVQSSYDRNNYNLALGWTPTDSSVIELAYGQSSGEAEYADRANKAREISNENLTLLAQFEFDHELINGLEFQAYTNENDHIMDQFDQGVNAGSNVRRSTYGGHLWLDLTLGDNWQATAGVDYMSSAHEGRAITADVDFGLDDLLSKPFNDNMRYENSGLFIEASLDMGAGTLLSGLRFDHWQTELFVAQQGKRTDELYSGFLRYELLSGNSQYYLGAGHAQRIPDYWEIMKSSSENYAANKTEKAFNLEPEKTTQMDIGWIYQADIELSSSLFYGQIDDYILIDANTKSASAYNIDATVWGGEFGISYPFSDNLSAQTTLSYSRGQNDSQDVPLGQIPPLEGRLSLDYQDGNWTAGLLWRVVAAQDRVSIGQGNISGQDLGESSGFGTLAVNGTWKHGDAILVSLGIENLFDITYAEHISRSGAGNDVPGSEPMFQVHEPGRTAWVKLDYTF</sequence>
<dbReference type="NCBIfam" id="TIGR01778">
    <property type="entry name" value="TonB-copper"/>
    <property type="match status" value="1"/>
</dbReference>
<reference evidence="13 14" key="1">
    <citation type="submission" date="2021-07" db="EMBL/GenBank/DDBJ databases">
        <title>Shewanella sp. nov, isolated from SCS.</title>
        <authorList>
            <person name="Cao W.R."/>
        </authorList>
    </citation>
    <scope>NUCLEOTIDE SEQUENCE [LARGE SCALE GENOMIC DNA]</scope>
    <source>
        <strain evidence="13 14">NR704-98</strain>
    </source>
</reference>
<proteinExistence type="inferred from homology"/>
<keyword evidence="5 9" id="KW-0798">TonB box</keyword>
<dbReference type="InterPro" id="IPR000531">
    <property type="entry name" value="Beta-barrel_TonB"/>
</dbReference>
<comment type="subcellular location">
    <subcellularLocation>
        <location evidence="1 8">Cell outer membrane</location>
        <topology evidence="1 8">Multi-pass membrane protein</topology>
    </subcellularLocation>
</comment>
<evidence type="ECO:0000256" key="4">
    <source>
        <dbReference type="ARBA" id="ARBA00022692"/>
    </source>
</evidence>
<feature type="signal peptide" evidence="10">
    <location>
        <begin position="1"/>
        <end position="26"/>
    </location>
</feature>
<dbReference type="Proteomes" id="UP001195963">
    <property type="component" value="Unassembled WGS sequence"/>
</dbReference>
<dbReference type="InterPro" id="IPR010100">
    <property type="entry name" value="TonB-dep_Cu_rcpt"/>
</dbReference>
<evidence type="ECO:0000259" key="12">
    <source>
        <dbReference type="Pfam" id="PF07715"/>
    </source>
</evidence>
<feature type="domain" description="TonB-dependent receptor-like beta-barrel" evidence="11">
    <location>
        <begin position="206"/>
        <end position="624"/>
    </location>
</feature>
<dbReference type="InterPro" id="IPR036942">
    <property type="entry name" value="Beta-barrel_TonB_sf"/>
</dbReference>
<evidence type="ECO:0000313" key="13">
    <source>
        <dbReference type="EMBL" id="MBW8184591.1"/>
    </source>
</evidence>
<evidence type="ECO:0000256" key="8">
    <source>
        <dbReference type="PROSITE-ProRule" id="PRU01360"/>
    </source>
</evidence>
<dbReference type="RefSeq" id="WP_220110087.1">
    <property type="nucleotide sequence ID" value="NZ_JAHZST010000008.1"/>
</dbReference>
<keyword evidence="6 8" id="KW-0472">Membrane</keyword>
<evidence type="ECO:0000256" key="1">
    <source>
        <dbReference type="ARBA" id="ARBA00004571"/>
    </source>
</evidence>
<dbReference type="Pfam" id="PF07715">
    <property type="entry name" value="Plug"/>
    <property type="match status" value="1"/>
</dbReference>
<dbReference type="Gene3D" id="2.170.130.10">
    <property type="entry name" value="TonB-dependent receptor, plug domain"/>
    <property type="match status" value="1"/>
</dbReference>
<dbReference type="InterPro" id="IPR012910">
    <property type="entry name" value="Plug_dom"/>
</dbReference>
<evidence type="ECO:0000313" key="14">
    <source>
        <dbReference type="Proteomes" id="UP001195963"/>
    </source>
</evidence>
<dbReference type="PANTHER" id="PTHR30069">
    <property type="entry name" value="TONB-DEPENDENT OUTER MEMBRANE RECEPTOR"/>
    <property type="match status" value="1"/>
</dbReference>
<keyword evidence="14" id="KW-1185">Reference proteome</keyword>
<dbReference type="Pfam" id="PF00593">
    <property type="entry name" value="TonB_dep_Rec_b-barrel"/>
    <property type="match status" value="1"/>
</dbReference>
<keyword evidence="3 8" id="KW-1134">Transmembrane beta strand</keyword>
<evidence type="ECO:0000256" key="5">
    <source>
        <dbReference type="ARBA" id="ARBA00023077"/>
    </source>
</evidence>
<evidence type="ECO:0000256" key="6">
    <source>
        <dbReference type="ARBA" id="ARBA00023136"/>
    </source>
</evidence>
<dbReference type="PROSITE" id="PS51257">
    <property type="entry name" value="PROKAR_LIPOPROTEIN"/>
    <property type="match status" value="1"/>
</dbReference>
<dbReference type="EMBL" id="JAHZST010000008">
    <property type="protein sequence ID" value="MBW8184591.1"/>
    <property type="molecule type" value="Genomic_DNA"/>
</dbReference>
<dbReference type="InterPro" id="IPR037066">
    <property type="entry name" value="Plug_dom_sf"/>
</dbReference>
<comment type="caution">
    <text evidence="13">The sequence shown here is derived from an EMBL/GenBank/DDBJ whole genome shotgun (WGS) entry which is preliminary data.</text>
</comment>
<keyword evidence="13" id="KW-0675">Receptor</keyword>
<feature type="chain" id="PRO_5046661154" evidence="10">
    <location>
        <begin position="27"/>
        <end position="666"/>
    </location>
</feature>
<keyword evidence="4 8" id="KW-0812">Transmembrane</keyword>
<evidence type="ECO:0000259" key="11">
    <source>
        <dbReference type="Pfam" id="PF00593"/>
    </source>
</evidence>
<dbReference type="PROSITE" id="PS52016">
    <property type="entry name" value="TONB_DEPENDENT_REC_3"/>
    <property type="match status" value="1"/>
</dbReference>
<dbReference type="SUPFAM" id="SSF56935">
    <property type="entry name" value="Porins"/>
    <property type="match status" value="1"/>
</dbReference>
<gene>
    <name evidence="13" type="ORF">K0625_13000</name>
</gene>
<dbReference type="InterPro" id="IPR039426">
    <property type="entry name" value="TonB-dep_rcpt-like"/>
</dbReference>